<keyword evidence="4" id="KW-1185">Reference proteome</keyword>
<dbReference type="OrthoDB" id="3206608at2"/>
<feature type="region of interest" description="Disordered" evidence="2">
    <location>
        <begin position="102"/>
        <end position="121"/>
    </location>
</feature>
<evidence type="ECO:0000313" key="4">
    <source>
        <dbReference type="Proteomes" id="UP000272729"/>
    </source>
</evidence>
<evidence type="ECO:0000256" key="2">
    <source>
        <dbReference type="SAM" id="MobiDB-lite"/>
    </source>
</evidence>
<name>A0A495X5M3_9PSEU</name>
<feature type="coiled-coil region" evidence="1">
    <location>
        <begin position="148"/>
        <end position="175"/>
    </location>
</feature>
<evidence type="ECO:0000313" key="3">
    <source>
        <dbReference type="EMBL" id="RKT69330.1"/>
    </source>
</evidence>
<dbReference type="AlphaFoldDB" id="A0A495X5M3"/>
<comment type="caution">
    <text evidence="3">The sequence shown here is derived from an EMBL/GenBank/DDBJ whole genome shotgun (WGS) entry which is preliminary data.</text>
</comment>
<protein>
    <recommendedName>
        <fullName evidence="5">DUF4236 domain-containing protein</fullName>
    </recommendedName>
</protein>
<dbReference type="Proteomes" id="UP000272729">
    <property type="component" value="Unassembled WGS sequence"/>
</dbReference>
<organism evidence="3 4">
    <name type="scientific">Saccharothrix variisporea</name>
    <dbReference type="NCBI Taxonomy" id="543527"/>
    <lineage>
        <taxon>Bacteria</taxon>
        <taxon>Bacillati</taxon>
        <taxon>Actinomycetota</taxon>
        <taxon>Actinomycetes</taxon>
        <taxon>Pseudonocardiales</taxon>
        <taxon>Pseudonocardiaceae</taxon>
        <taxon>Saccharothrix</taxon>
    </lineage>
</organism>
<proteinExistence type="predicted"/>
<reference evidence="3 4" key="1">
    <citation type="submission" date="2018-10" db="EMBL/GenBank/DDBJ databases">
        <title>Sequencing the genomes of 1000 actinobacteria strains.</title>
        <authorList>
            <person name="Klenk H.-P."/>
        </authorList>
    </citation>
    <scope>NUCLEOTIDE SEQUENCE [LARGE SCALE GENOMIC DNA]</scope>
    <source>
        <strain evidence="3 4">DSM 43911</strain>
    </source>
</reference>
<keyword evidence="1" id="KW-0175">Coiled coil</keyword>
<gene>
    <name evidence="3" type="ORF">DFJ66_2542</name>
</gene>
<sequence length="371" mass="40293">MGFSVKLAPGVRIRASSRGLRASVGPRAARLHVGAGRTGFSTGVGPVGYYTSLSGGSRGRTSSRRSVGTSQRALAQAAKAQQAEELRSALTDILNLHRQDFPPAQRPIAPEPPRVTSDSVRDRHRQLALTGIGFFNRAARRAAKAQADISAAAEIEQLERQRQAARAQHQAELDQWWTALLANHEEVVLDEVSAAFEDNEAPSAPVGVSGSELTTVVLVPTVDIVPEKKPATTPAGNLTLKKLTKTERYAFHTILVASHMLLTAREALAVAPSLTAVRVVALQQSRVDAFGAPRIDVLLAARFERSKLAAVRWDQADANVIVQDAATDLVLNIKRTTHELQPVNLEQEPALKELLQHVEIDELLERRDRTM</sequence>
<evidence type="ECO:0000256" key="1">
    <source>
        <dbReference type="SAM" id="Coils"/>
    </source>
</evidence>
<evidence type="ECO:0008006" key="5">
    <source>
        <dbReference type="Google" id="ProtNLM"/>
    </source>
</evidence>
<accession>A0A495X5M3</accession>
<dbReference type="RefSeq" id="WP_121221000.1">
    <property type="nucleotide sequence ID" value="NZ_JBIUBA010000002.1"/>
</dbReference>
<dbReference type="EMBL" id="RBXR01000001">
    <property type="protein sequence ID" value="RKT69330.1"/>
    <property type="molecule type" value="Genomic_DNA"/>
</dbReference>